<feature type="transmembrane region" description="Helical" evidence="8">
    <location>
        <begin position="276"/>
        <end position="295"/>
    </location>
</feature>
<evidence type="ECO:0000256" key="7">
    <source>
        <dbReference type="ARBA" id="ARBA00023136"/>
    </source>
</evidence>
<keyword evidence="2" id="KW-1003">Cell membrane</keyword>
<dbReference type="PANTHER" id="PTHR33908:SF11">
    <property type="entry name" value="MEMBRANE PROTEIN"/>
    <property type="match status" value="1"/>
</dbReference>
<reference evidence="9 10" key="1">
    <citation type="submission" date="2020-02" db="EMBL/GenBank/DDBJ databases">
        <authorList>
            <person name="Zheng R.K."/>
            <person name="Sun C.M."/>
        </authorList>
    </citation>
    <scope>NUCLEOTIDE SEQUENCE [LARGE SCALE GENOMIC DNA]</scope>
    <source>
        <strain evidence="10">zrk23</strain>
    </source>
</reference>
<keyword evidence="4" id="KW-0808">Transferase</keyword>
<evidence type="ECO:0000256" key="2">
    <source>
        <dbReference type="ARBA" id="ARBA00022475"/>
    </source>
</evidence>
<feature type="transmembrane region" description="Helical" evidence="8">
    <location>
        <begin position="76"/>
        <end position="95"/>
    </location>
</feature>
<keyword evidence="3" id="KW-0328">Glycosyltransferase</keyword>
<keyword evidence="5 8" id="KW-0812">Transmembrane</keyword>
<evidence type="ECO:0000256" key="5">
    <source>
        <dbReference type="ARBA" id="ARBA00022692"/>
    </source>
</evidence>
<feature type="transmembrane region" description="Helical" evidence="8">
    <location>
        <begin position="191"/>
        <end position="213"/>
    </location>
</feature>
<feature type="transmembrane region" description="Helical" evidence="8">
    <location>
        <begin position="107"/>
        <end position="123"/>
    </location>
</feature>
<comment type="subcellular location">
    <subcellularLocation>
        <location evidence="1">Cell membrane</location>
        <topology evidence="1">Multi-pass membrane protein</topology>
    </subcellularLocation>
</comment>
<feature type="transmembrane region" description="Helical" evidence="8">
    <location>
        <begin position="130"/>
        <end position="148"/>
    </location>
</feature>
<dbReference type="Proteomes" id="UP000501568">
    <property type="component" value="Chromosome"/>
</dbReference>
<evidence type="ECO:0000313" key="10">
    <source>
        <dbReference type="Proteomes" id="UP000501568"/>
    </source>
</evidence>
<proteinExistence type="predicted"/>
<dbReference type="InterPro" id="IPR050297">
    <property type="entry name" value="LipidA_mod_glycosyltrf_83"/>
</dbReference>
<evidence type="ECO:0000256" key="3">
    <source>
        <dbReference type="ARBA" id="ARBA00022676"/>
    </source>
</evidence>
<dbReference type="KEGG" id="spzr:G5C33_00015"/>
<dbReference type="GO" id="GO:0009103">
    <property type="term" value="P:lipopolysaccharide biosynthetic process"/>
    <property type="evidence" value="ECO:0007669"/>
    <property type="project" value="UniProtKB-ARBA"/>
</dbReference>
<accession>A0A6G6Y0K0</accession>
<organism evidence="9 10">
    <name type="scientific">Stakelama tenebrarum</name>
    <dbReference type="NCBI Taxonomy" id="2711215"/>
    <lineage>
        <taxon>Bacteria</taxon>
        <taxon>Pseudomonadati</taxon>
        <taxon>Pseudomonadota</taxon>
        <taxon>Alphaproteobacteria</taxon>
        <taxon>Sphingomonadales</taxon>
        <taxon>Sphingomonadaceae</taxon>
        <taxon>Stakelama</taxon>
    </lineage>
</organism>
<evidence type="ECO:0000256" key="1">
    <source>
        <dbReference type="ARBA" id="ARBA00004651"/>
    </source>
</evidence>
<dbReference type="AlphaFoldDB" id="A0A6G6Y0K0"/>
<feature type="transmembrane region" description="Helical" evidence="8">
    <location>
        <begin position="50"/>
        <end position="69"/>
    </location>
</feature>
<dbReference type="EMBL" id="CP049109">
    <property type="protein sequence ID" value="QIG78337.1"/>
    <property type="molecule type" value="Genomic_DNA"/>
</dbReference>
<protein>
    <submittedName>
        <fullName evidence="9">DUF2029 domain-containing protein</fullName>
    </submittedName>
</protein>
<feature type="transmembrane region" description="Helical" evidence="8">
    <location>
        <begin position="154"/>
        <end position="179"/>
    </location>
</feature>
<dbReference type="GO" id="GO:0005886">
    <property type="term" value="C:plasma membrane"/>
    <property type="evidence" value="ECO:0007669"/>
    <property type="project" value="UniProtKB-SubCell"/>
</dbReference>
<evidence type="ECO:0000256" key="8">
    <source>
        <dbReference type="SAM" id="Phobius"/>
    </source>
</evidence>
<evidence type="ECO:0000256" key="6">
    <source>
        <dbReference type="ARBA" id="ARBA00022989"/>
    </source>
</evidence>
<dbReference type="RefSeq" id="WP_165325336.1">
    <property type="nucleotide sequence ID" value="NZ_CP049109.1"/>
</dbReference>
<dbReference type="GO" id="GO:0016763">
    <property type="term" value="F:pentosyltransferase activity"/>
    <property type="evidence" value="ECO:0007669"/>
    <property type="project" value="TreeGrafter"/>
</dbReference>
<dbReference type="PANTHER" id="PTHR33908">
    <property type="entry name" value="MANNOSYLTRANSFERASE YKCB-RELATED"/>
    <property type="match status" value="1"/>
</dbReference>
<keyword evidence="6 8" id="KW-1133">Transmembrane helix</keyword>
<keyword evidence="10" id="KW-1185">Reference proteome</keyword>
<keyword evidence="7 8" id="KW-0472">Membrane</keyword>
<evidence type="ECO:0000256" key="4">
    <source>
        <dbReference type="ARBA" id="ARBA00022679"/>
    </source>
</evidence>
<name>A0A6G6Y0K0_9SPHN</name>
<feature type="transmembrane region" description="Helical" evidence="8">
    <location>
        <begin position="251"/>
        <end position="269"/>
    </location>
</feature>
<sequence>MSLTGRRAPAIAALALALAILALARPIDHDESQYVASAVLGWGNLPYRDFAYLQTPLQALLFAPIAALLGHLAWPGLRLVNAGLGLITLLCVWRAAREAEATKRNAVIATALFATTDILLFSIGVARNDALPGALMAAALIPILRAARGQPTPAGAFLAGLLLASAAAAKISLAFPAAAYGFYTLWHRRHLPLWVAAGALGPTLLVAALWIAAPAEFLFGVLVFPSAAPSEYYAAGDRAWKLWTLLKPVDTVKFLALGPGLAALLFVARHRPRTDATLLCTLLSVSALIAALLPTPIWRQYLLPMLPPLFVGLAIVMPERLSAGWKAGFTVFAAAGMVPSLSAVLSGKPAMVAAWQESTAIGEALSRADIKGPVATLSPQFLPGAGGAIDPRFATGPFYFRATSLLTAAQEPNHKLVSARTMARHFAQAPPAAILVGGEGEWTSGNPRLDARLEGWAVEQRWRRVPLASNRFRLYVPD</sequence>
<gene>
    <name evidence="9" type="ORF">G5C33_00015</name>
</gene>
<evidence type="ECO:0000313" key="9">
    <source>
        <dbReference type="EMBL" id="QIG78337.1"/>
    </source>
</evidence>